<dbReference type="AlphaFoldDB" id="A0A9P8PT49"/>
<comment type="caution">
    <text evidence="1">The sequence shown here is derived from an EMBL/GenBank/DDBJ whole genome shotgun (WGS) entry which is preliminary data.</text>
</comment>
<keyword evidence="2" id="KW-1185">Reference proteome</keyword>
<proteinExistence type="predicted"/>
<reference evidence="1" key="2">
    <citation type="submission" date="2021-01" db="EMBL/GenBank/DDBJ databases">
        <authorList>
            <person name="Schikora-Tamarit M.A."/>
        </authorList>
    </citation>
    <scope>NUCLEOTIDE SEQUENCE</scope>
    <source>
        <strain evidence="1">NCAIM Y.01608</strain>
    </source>
</reference>
<dbReference type="EMBL" id="JAEUBD010000146">
    <property type="protein sequence ID" value="KAH3676829.1"/>
    <property type="molecule type" value="Genomic_DNA"/>
</dbReference>
<organism evidence="1 2">
    <name type="scientific">Ogataea polymorpha</name>
    <dbReference type="NCBI Taxonomy" id="460523"/>
    <lineage>
        <taxon>Eukaryota</taxon>
        <taxon>Fungi</taxon>
        <taxon>Dikarya</taxon>
        <taxon>Ascomycota</taxon>
        <taxon>Saccharomycotina</taxon>
        <taxon>Pichiomycetes</taxon>
        <taxon>Pichiales</taxon>
        <taxon>Pichiaceae</taxon>
        <taxon>Ogataea</taxon>
    </lineage>
</organism>
<name>A0A9P8PT49_9ASCO</name>
<sequence>MRRSTPLPIGLDKKPDMPAFRQSSLLLWSANAVSATIGPVYLSSSRKYFVAERPSMLGICTSINTRSYVSLLSMASVMSSLASVPSHAMVTSVMPSSLSIRLITSWFTRLSSAISTLSGNVLLDDESPPDRFELLDDFLFDNAVPVDALVIRSGLPMYADSTVGISGTGVDSFAKLTRFSFGSSYAHSPTCGSGTVNVNDEPWPTLDRSVSVPCIILANCLQIDSPRPVPPYDRDRVWSPCTKASKIFSCNDSSMPGPVSVMVSSNTHLIGLLNLQYIFFSFWLSRYPSSSSPEVSESTLARNSLPWLYDAASTLL</sequence>
<evidence type="ECO:0000313" key="1">
    <source>
        <dbReference type="EMBL" id="KAH3676829.1"/>
    </source>
</evidence>
<gene>
    <name evidence="1" type="ORF">OGATHE_001319</name>
</gene>
<reference evidence="1" key="1">
    <citation type="journal article" date="2021" name="Open Biol.">
        <title>Shared evolutionary footprints suggest mitochondrial oxidative damage underlies multiple complex I losses in fungi.</title>
        <authorList>
            <person name="Schikora-Tamarit M.A."/>
            <person name="Marcet-Houben M."/>
            <person name="Nosek J."/>
            <person name="Gabaldon T."/>
        </authorList>
    </citation>
    <scope>NUCLEOTIDE SEQUENCE</scope>
    <source>
        <strain evidence="1">NCAIM Y.01608</strain>
    </source>
</reference>
<dbReference type="Proteomes" id="UP000788993">
    <property type="component" value="Unassembled WGS sequence"/>
</dbReference>
<accession>A0A9P8PT49</accession>
<protein>
    <submittedName>
        <fullName evidence="1">Uncharacterized protein</fullName>
    </submittedName>
</protein>
<evidence type="ECO:0000313" key="2">
    <source>
        <dbReference type="Proteomes" id="UP000788993"/>
    </source>
</evidence>